<organism evidence="4">
    <name type="scientific">Singulisphaera sp. Ch08</name>
    <dbReference type="NCBI Taxonomy" id="3120278"/>
    <lineage>
        <taxon>Bacteria</taxon>
        <taxon>Pseudomonadati</taxon>
        <taxon>Planctomycetota</taxon>
        <taxon>Planctomycetia</taxon>
        <taxon>Isosphaerales</taxon>
        <taxon>Isosphaeraceae</taxon>
        <taxon>Singulisphaera</taxon>
    </lineage>
</organism>
<protein>
    <recommendedName>
        <fullName evidence="5">Lipoprotein</fullName>
    </recommendedName>
</protein>
<dbReference type="RefSeq" id="WP_406694464.1">
    <property type="nucleotide sequence ID" value="NZ_CP155447.1"/>
</dbReference>
<evidence type="ECO:0000256" key="1">
    <source>
        <dbReference type="SAM" id="MobiDB-lite"/>
    </source>
</evidence>
<reference evidence="4" key="1">
    <citation type="submission" date="2024-05" db="EMBL/GenBank/DDBJ databases">
        <title>Planctomycetes of the genus Singulisphaera possess chitinolytic capabilities.</title>
        <authorList>
            <person name="Ivanova A."/>
        </authorList>
    </citation>
    <scope>NUCLEOTIDE SEQUENCE</scope>
    <source>
        <strain evidence="4">Ch08T</strain>
    </source>
</reference>
<feature type="region of interest" description="Disordered" evidence="1">
    <location>
        <begin position="31"/>
        <end position="53"/>
    </location>
</feature>
<feature type="compositionally biased region" description="Pro residues" evidence="1">
    <location>
        <begin position="43"/>
        <end position="53"/>
    </location>
</feature>
<evidence type="ECO:0000256" key="3">
    <source>
        <dbReference type="SAM" id="SignalP"/>
    </source>
</evidence>
<evidence type="ECO:0008006" key="5">
    <source>
        <dbReference type="Google" id="ProtNLM"/>
    </source>
</evidence>
<keyword evidence="2" id="KW-0812">Transmembrane</keyword>
<gene>
    <name evidence="4" type="ORF">V5E97_25655</name>
</gene>
<feature type="transmembrane region" description="Helical" evidence="2">
    <location>
        <begin position="61"/>
        <end position="81"/>
    </location>
</feature>
<proteinExistence type="predicted"/>
<evidence type="ECO:0000313" key="4">
    <source>
        <dbReference type="EMBL" id="XBH01719.1"/>
    </source>
</evidence>
<name>A0AAU7C9P2_9BACT</name>
<dbReference type="EMBL" id="CP155447">
    <property type="protein sequence ID" value="XBH01719.1"/>
    <property type="molecule type" value="Genomic_DNA"/>
</dbReference>
<keyword evidence="2" id="KW-0472">Membrane</keyword>
<feature type="signal peptide" evidence="3">
    <location>
        <begin position="1"/>
        <end position="19"/>
    </location>
</feature>
<dbReference type="AlphaFoldDB" id="A0AAU7C9P2"/>
<keyword evidence="2" id="KW-1133">Transmembrane helix</keyword>
<accession>A0AAU7C9P2</accession>
<sequence>MRFTLALMIFAGFAVPAVACINDSELPNHEREFRSNYGEPTSPASPTPPPPPPRTVDLLEFAGHPMLLGTGAALLTGAVLVTMTDRRART</sequence>
<keyword evidence="3" id="KW-0732">Signal</keyword>
<feature type="chain" id="PRO_5043929985" description="Lipoprotein" evidence="3">
    <location>
        <begin position="20"/>
        <end position="90"/>
    </location>
</feature>
<evidence type="ECO:0000256" key="2">
    <source>
        <dbReference type="SAM" id="Phobius"/>
    </source>
</evidence>